<dbReference type="Pfam" id="PF16694">
    <property type="entry name" value="Cytochrome_P460"/>
    <property type="match status" value="1"/>
</dbReference>
<gene>
    <name evidence="2" type="ORF">JFN93_06715</name>
</gene>
<organism evidence="2 3">
    <name type="scientific">Geomesophilobacter sediminis</name>
    <dbReference type="NCBI Taxonomy" id="2798584"/>
    <lineage>
        <taxon>Bacteria</taxon>
        <taxon>Pseudomonadati</taxon>
        <taxon>Thermodesulfobacteriota</taxon>
        <taxon>Desulfuromonadia</taxon>
        <taxon>Geobacterales</taxon>
        <taxon>Geobacteraceae</taxon>
        <taxon>Geomesophilobacter</taxon>
    </lineage>
</organism>
<dbReference type="InterPro" id="IPR038142">
    <property type="entry name" value="Cytochrome_P460_sp"/>
</dbReference>
<evidence type="ECO:0000313" key="3">
    <source>
        <dbReference type="Proteomes" id="UP000636888"/>
    </source>
</evidence>
<accession>A0A8J7LU94</accession>
<protein>
    <submittedName>
        <fullName evidence="2">Cytochrome P460 family protein</fullName>
    </submittedName>
</protein>
<reference evidence="2" key="1">
    <citation type="submission" date="2020-12" db="EMBL/GenBank/DDBJ databases">
        <title>Geomonas sp. Red875, isolated from river sediment.</title>
        <authorList>
            <person name="Xu Z."/>
            <person name="Zhang Z."/>
            <person name="Masuda Y."/>
            <person name="Itoh H."/>
            <person name="Senoo K."/>
        </authorList>
    </citation>
    <scope>NUCLEOTIDE SEQUENCE</scope>
    <source>
        <strain evidence="2">Red875</strain>
    </source>
</reference>
<keyword evidence="3" id="KW-1185">Reference proteome</keyword>
<dbReference type="CDD" id="cd20753">
    <property type="entry name" value="cyt_P460_Mc-like"/>
    <property type="match status" value="1"/>
</dbReference>
<dbReference type="InterPro" id="IPR032033">
    <property type="entry name" value="Cytochrome_P460"/>
</dbReference>
<evidence type="ECO:0000313" key="2">
    <source>
        <dbReference type="EMBL" id="MBJ6724394.1"/>
    </source>
</evidence>
<dbReference type="AlphaFoldDB" id="A0A8J7LU94"/>
<comment type="caution">
    <text evidence="2">The sequence shown here is derived from an EMBL/GenBank/DDBJ whole genome shotgun (WGS) entry which is preliminary data.</text>
</comment>
<name>A0A8J7LU94_9BACT</name>
<proteinExistence type="predicted"/>
<dbReference type="Proteomes" id="UP000636888">
    <property type="component" value="Unassembled WGS sequence"/>
</dbReference>
<sequence length="198" mass="21245">MNAPSGNSAATARRAKFKRILALVVLGAVLAVLGGVAISAQDKYMLKVPNGIAFSECRGYEDWTVVSISEDHGLIAAIVANPETIEAYRAGVPGNGKAFPDGSKMAKIHWNPIKMEKFPAATVPGIQHDVDFMVKDSKRFADSGGWGWAAFEYDAATDTFRPGTMADKPPQGNNAKCGFACHTIVKGQDYVFTGYSKR</sequence>
<feature type="domain" description="Cytochrome P460" evidence="1">
    <location>
        <begin position="58"/>
        <end position="193"/>
    </location>
</feature>
<dbReference type="Gene3D" id="3.50.70.20">
    <property type="entry name" value="Cytochrome P460"/>
    <property type="match status" value="1"/>
</dbReference>
<evidence type="ECO:0000259" key="1">
    <source>
        <dbReference type="Pfam" id="PF16694"/>
    </source>
</evidence>
<dbReference type="EMBL" id="JAEMHM010000005">
    <property type="protein sequence ID" value="MBJ6724394.1"/>
    <property type="molecule type" value="Genomic_DNA"/>
</dbReference>
<dbReference type="RefSeq" id="WP_199383247.1">
    <property type="nucleotide sequence ID" value="NZ_JAEMHM010000005.1"/>
</dbReference>